<organism evidence="2 3">
    <name type="scientific">Shearwaterpox virus</name>
    <dbReference type="NCBI Taxonomy" id="1974596"/>
    <lineage>
        <taxon>Viruses</taxon>
        <taxon>Varidnaviria</taxon>
        <taxon>Bamfordvirae</taxon>
        <taxon>Nucleocytoviricota</taxon>
        <taxon>Pokkesviricetes</taxon>
        <taxon>Chitovirales</taxon>
        <taxon>Poxviridae</taxon>
        <taxon>Chordopoxvirinae</taxon>
        <taxon>Avipoxvirus</taxon>
        <taxon>Avipoxvirus canarypox</taxon>
        <taxon>Canarypox virus</taxon>
    </lineage>
</organism>
<name>A0A1V0S805_CNPV</name>
<sequence length="311" mass="36680">MSHQFSVFQLENGFLSLRHDKLNVIIMTSNYFVNISKLLEEKNKDFTEWLHLEESKKIIKVLDYAITNTGPMYLEESYGVCVSNVIIEIAANDSNKDRDVIAGFYIHRNLIPYVLSYISPSLSIKVTSMVDYYINKKIETKLKVNESINKRLIDLIDMNSEKHTKELCELKDKQNTIVTDLRTSLIKIKEYNQRIRDRLHDVEVTIMEYRNNFKIPKLIILQHKENDSMFKSLIVDSGECVIDKLDDIRNEYKLFFRTCGKSVISNFECLKKRLLRDKYICLQKSDGYRLVDKSKYYIIDMVRDLYCLISD</sequence>
<proteinExistence type="predicted"/>
<gene>
    <name evidence="2" type="primary">SWPV1-186</name>
</gene>
<evidence type="ECO:0000313" key="2">
    <source>
        <dbReference type="EMBL" id="ARF02761.1"/>
    </source>
</evidence>
<dbReference type="InterPro" id="IPR018004">
    <property type="entry name" value="KilA/APSES_HTH"/>
</dbReference>
<evidence type="ECO:0000313" key="3">
    <source>
        <dbReference type="Proteomes" id="UP000315116"/>
    </source>
</evidence>
<evidence type="ECO:0000259" key="1">
    <source>
        <dbReference type="PROSITE" id="PS51301"/>
    </source>
</evidence>
<feature type="domain" description="KilA-N" evidence="1">
    <location>
        <begin position="13"/>
        <end position="133"/>
    </location>
</feature>
<dbReference type="Proteomes" id="UP000315116">
    <property type="component" value="Segment"/>
</dbReference>
<accession>A0A1V0S805</accession>
<reference evidence="2 3" key="1">
    <citation type="journal article" date="2017" name="BMC Genomics">
        <title>Genomic characterization of two novel pathogenic avipoxviruses isolated from pacific shearwaters (Ardenna spp.).</title>
        <authorList>
            <person name="Sarker S."/>
            <person name="Das S."/>
            <person name="Lavers J.L."/>
            <person name="Hutton I."/>
            <person name="Helbig K."/>
            <person name="Imbery J."/>
            <person name="Upton C."/>
            <person name="Raidal S.R."/>
        </authorList>
    </citation>
    <scope>NUCLEOTIDE SEQUENCE [LARGE SCALE GENOMIC DNA]</scope>
    <source>
        <strain evidence="2 3">SWPV-1</strain>
    </source>
</reference>
<dbReference type="InterPro" id="IPR017880">
    <property type="entry name" value="KilA_N"/>
</dbReference>
<protein>
    <submittedName>
        <fullName evidence="2">SWPV1-186</fullName>
    </submittedName>
</protein>
<dbReference type="EMBL" id="KX857216">
    <property type="protein sequence ID" value="ARF02761.1"/>
    <property type="molecule type" value="Genomic_DNA"/>
</dbReference>
<dbReference type="PROSITE" id="PS51301">
    <property type="entry name" value="KILA_N"/>
    <property type="match status" value="1"/>
</dbReference>
<dbReference type="Pfam" id="PF04383">
    <property type="entry name" value="KilA-N"/>
    <property type="match status" value="1"/>
</dbReference>